<feature type="compositionally biased region" description="Polar residues" evidence="1">
    <location>
        <begin position="7"/>
        <end position="19"/>
    </location>
</feature>
<evidence type="ECO:0000256" key="1">
    <source>
        <dbReference type="SAM" id="MobiDB-lite"/>
    </source>
</evidence>
<comment type="caution">
    <text evidence="2">The sequence shown here is derived from an EMBL/GenBank/DDBJ whole genome shotgun (WGS) entry which is preliminary data.</text>
</comment>
<feature type="region of interest" description="Disordered" evidence="1">
    <location>
        <begin position="1"/>
        <end position="75"/>
    </location>
</feature>
<organism evidence="2 3">
    <name type="scientific">Apium graveolens</name>
    <name type="common">Celery</name>
    <dbReference type="NCBI Taxonomy" id="4045"/>
    <lineage>
        <taxon>Eukaryota</taxon>
        <taxon>Viridiplantae</taxon>
        <taxon>Streptophyta</taxon>
        <taxon>Embryophyta</taxon>
        <taxon>Tracheophyta</taxon>
        <taxon>Spermatophyta</taxon>
        <taxon>Magnoliopsida</taxon>
        <taxon>eudicotyledons</taxon>
        <taxon>Gunneridae</taxon>
        <taxon>Pentapetalae</taxon>
        <taxon>asterids</taxon>
        <taxon>campanulids</taxon>
        <taxon>Apiales</taxon>
        <taxon>Apiaceae</taxon>
        <taxon>Apioideae</taxon>
        <taxon>apioid superclade</taxon>
        <taxon>Apieae</taxon>
        <taxon>Apium</taxon>
    </lineage>
</organism>
<keyword evidence="3" id="KW-1185">Reference proteome</keyword>
<dbReference type="Proteomes" id="UP000593563">
    <property type="component" value="Unassembled WGS sequence"/>
</dbReference>
<feature type="compositionally biased region" description="Polar residues" evidence="1">
    <location>
        <begin position="40"/>
        <end position="58"/>
    </location>
</feature>
<evidence type="ECO:0000313" key="2">
    <source>
        <dbReference type="EMBL" id="KAF1002778.1"/>
    </source>
</evidence>
<proteinExistence type="predicted"/>
<evidence type="ECO:0000313" key="3">
    <source>
        <dbReference type="Proteomes" id="UP000593563"/>
    </source>
</evidence>
<name>A0A6L5BBA8_APIGR</name>
<dbReference type="EMBL" id="WRXP01000410">
    <property type="protein sequence ID" value="KAF1002778.1"/>
    <property type="molecule type" value="Genomic_DNA"/>
</dbReference>
<sequence>MEALQATDVTLQKNSSSSPMLHPDWVISTNPRKKKKKKTNNSNSLVNDVTLQRNSTGSDKVPSDNDLKKKKKRKRGGKNLNALIDVNFIQQPVDATCLLTDSRLEQCNIQVDDCDNIQKTSFSNLSLSNDSNITGRISGVIVDSRTTLQVKVNQVPVPNANPVSIIGEHKDQVCANNGPKELSLDAPLDKKKRKKKKKNLNTLVSSIIIPSTSVMGDPKSMQHITEQLVSQEMPQNKYETKDRIYSGEDSSGIIDAKVDKISVSQNMGPIHKVAGRDDLACGVETGNMVMVPVQAWKTKRKKKKKNLTMLVSSVIIPSNSVKGAPEVVPTESTEQSIQHSTEQVISQGIQQNEYATKDKNCSGEDSPSIHNAKVDKILVSQDMNPVHEVAGDDYLARGADICGKMVMVPLQAQKIKRKKKKKNLHTLVSSVIMPSTYDMADPELMQHSTEQGVSQGIHQNECETKDKNCNGEDSSGIVDGKVDELSVSPGKAVGNIHKGKKRKRKIRGNNVILEPEEVVISSNDLSEEQHVKRAKLNADQNVGIGRMLPGSVPKKLLVLDLNGLLADVVGDNSVTIKADGHVAGKK</sequence>
<protein>
    <submittedName>
        <fullName evidence="2">Uncharacterized protein</fullName>
    </submittedName>
</protein>
<feature type="non-terminal residue" evidence="2">
    <location>
        <position position="586"/>
    </location>
</feature>
<reference evidence="2" key="1">
    <citation type="submission" date="2020-01" db="EMBL/GenBank/DDBJ databases">
        <title>The Celery Genome Sequence Reveals Sequential Paleo-tetraploidization, Resistance Gene Elimination, Karyotype Evolution, and Functional Innovation in Apiales.</title>
        <authorList>
            <person name="Song X."/>
        </authorList>
    </citation>
    <scope>NUCLEOTIDE SEQUENCE</scope>
    <source>
        <tissue evidence="2">Leaf</tissue>
    </source>
</reference>
<dbReference type="AlphaFoldDB" id="A0A6L5BBA8"/>
<accession>A0A6L5BBA8</accession>
<gene>
    <name evidence="2" type="ORF">AG4045_015798</name>
</gene>